<comment type="caution">
    <text evidence="2">The sequence shown here is derived from an EMBL/GenBank/DDBJ whole genome shotgun (WGS) entry which is preliminary data.</text>
</comment>
<reference evidence="2 3" key="1">
    <citation type="submission" date="2024-10" db="EMBL/GenBank/DDBJ databases">
        <authorList>
            <person name="Ratan Roy A."/>
            <person name="Morales Sandoval P.H."/>
            <person name="De Los Santos Villalobos S."/>
            <person name="Chakraborty S."/>
            <person name="Mukherjee J."/>
        </authorList>
    </citation>
    <scope>NUCLEOTIDE SEQUENCE [LARGE SCALE GENOMIC DNA]</scope>
    <source>
        <strain evidence="2 3">S1</strain>
    </source>
</reference>
<name>A0ABW6I9F0_9CYAN</name>
<proteinExistence type="predicted"/>
<keyword evidence="3" id="KW-1185">Reference proteome</keyword>
<feature type="region of interest" description="Disordered" evidence="1">
    <location>
        <begin position="288"/>
        <end position="337"/>
    </location>
</feature>
<gene>
    <name evidence="2" type="ORF">ACFVKH_00795</name>
</gene>
<feature type="compositionally biased region" description="Polar residues" evidence="1">
    <location>
        <begin position="165"/>
        <end position="178"/>
    </location>
</feature>
<sequence length="337" mass="35390">MPGVEAWRQPLQLKPSPTSSLNQSNSLPYADPKLRGRLDLSRPPLDVKAGPSAQALASQRRARQSRSFSSSGRNRLRPTRASRLGRAARTLPKAAPSAVGGAATSGAAAATGAGSLGALGTAAAVGAAAAAGFAVGESVVRPALGVQYPGGGGLSDYINRKRGQNAATNTPPDQTLGNQPAAVAGAEADIEYELFIEFSTAIGSSCTGINNGTYNDYPGATRTFTVRGPVSEVGWRFDQYDRCNNSRPRTRELYYTRQGEEIVLQRWTTSDIYVESGHTIDQTQFTPLEAIPDPPEFPDRLSPASAADGVPDLFPPTNLPNIGPGKAPFSSPQGDRP</sequence>
<accession>A0ABW6I9F0</accession>
<feature type="compositionally biased region" description="Polar residues" evidence="1">
    <location>
        <begin position="15"/>
        <end position="27"/>
    </location>
</feature>
<feature type="region of interest" description="Disordered" evidence="1">
    <location>
        <begin position="1"/>
        <end position="100"/>
    </location>
</feature>
<organism evidence="2 3">
    <name type="scientific">Almyronema epifaneia S1</name>
    <dbReference type="NCBI Taxonomy" id="2991925"/>
    <lineage>
        <taxon>Bacteria</taxon>
        <taxon>Bacillati</taxon>
        <taxon>Cyanobacteriota</taxon>
        <taxon>Cyanophyceae</taxon>
        <taxon>Nodosilineales</taxon>
        <taxon>Nodosilineaceae</taxon>
        <taxon>Almyronema</taxon>
        <taxon>Almyronema epifaneia</taxon>
    </lineage>
</organism>
<feature type="region of interest" description="Disordered" evidence="1">
    <location>
        <begin position="157"/>
        <end position="179"/>
    </location>
</feature>
<evidence type="ECO:0000256" key="1">
    <source>
        <dbReference type="SAM" id="MobiDB-lite"/>
    </source>
</evidence>
<dbReference type="Proteomes" id="UP001600165">
    <property type="component" value="Unassembled WGS sequence"/>
</dbReference>
<evidence type="ECO:0000313" key="3">
    <source>
        <dbReference type="Proteomes" id="UP001600165"/>
    </source>
</evidence>
<dbReference type="EMBL" id="JBHZOL010000004">
    <property type="protein sequence ID" value="MFE4104792.1"/>
    <property type="molecule type" value="Genomic_DNA"/>
</dbReference>
<feature type="compositionally biased region" description="Low complexity" evidence="1">
    <location>
        <begin position="52"/>
        <end position="73"/>
    </location>
</feature>
<protein>
    <submittedName>
        <fullName evidence="2">Uncharacterized protein</fullName>
    </submittedName>
</protein>
<evidence type="ECO:0000313" key="2">
    <source>
        <dbReference type="EMBL" id="MFE4104792.1"/>
    </source>
</evidence>
<dbReference type="RefSeq" id="WP_377960414.1">
    <property type="nucleotide sequence ID" value="NZ_JBHZOL010000004.1"/>
</dbReference>